<keyword evidence="3" id="KW-1185">Reference proteome</keyword>
<sequence length="133" mass="14643">MVKLAVLCVITVSVAYASGDQSGIKTKAENTVEARSSNPYITIVDMNGESIKNLQIFLKKGSTYDSSLKERVESEIVNVDAVYLYADCNPKPTCMSRLDDYTRGSVEPRKLKSGEEIKLYVVTKQGAIKKKGI</sequence>
<dbReference type="AlphaFoldDB" id="A0AAD4MTC4"/>
<evidence type="ECO:0000313" key="3">
    <source>
        <dbReference type="Proteomes" id="UP001201812"/>
    </source>
</evidence>
<comment type="caution">
    <text evidence="2">The sequence shown here is derived from an EMBL/GenBank/DDBJ whole genome shotgun (WGS) entry which is preliminary data.</text>
</comment>
<name>A0AAD4MTC4_9BILA</name>
<accession>A0AAD4MTC4</accession>
<proteinExistence type="predicted"/>
<feature type="chain" id="PRO_5041978470" evidence="1">
    <location>
        <begin position="20"/>
        <end position="133"/>
    </location>
</feature>
<keyword evidence="1" id="KW-0732">Signal</keyword>
<gene>
    <name evidence="2" type="ORF">DdX_14998</name>
</gene>
<reference evidence="2" key="1">
    <citation type="submission" date="2022-01" db="EMBL/GenBank/DDBJ databases">
        <title>Genome Sequence Resource for Two Populations of Ditylenchus destructor, the Migratory Endoparasitic Phytonematode.</title>
        <authorList>
            <person name="Zhang H."/>
            <person name="Lin R."/>
            <person name="Xie B."/>
        </authorList>
    </citation>
    <scope>NUCLEOTIDE SEQUENCE</scope>
    <source>
        <strain evidence="2">BazhouSP</strain>
    </source>
</reference>
<feature type="signal peptide" evidence="1">
    <location>
        <begin position="1"/>
        <end position="19"/>
    </location>
</feature>
<organism evidence="2 3">
    <name type="scientific">Ditylenchus destructor</name>
    <dbReference type="NCBI Taxonomy" id="166010"/>
    <lineage>
        <taxon>Eukaryota</taxon>
        <taxon>Metazoa</taxon>
        <taxon>Ecdysozoa</taxon>
        <taxon>Nematoda</taxon>
        <taxon>Chromadorea</taxon>
        <taxon>Rhabditida</taxon>
        <taxon>Tylenchina</taxon>
        <taxon>Tylenchomorpha</taxon>
        <taxon>Sphaerularioidea</taxon>
        <taxon>Anguinidae</taxon>
        <taxon>Anguininae</taxon>
        <taxon>Ditylenchus</taxon>
    </lineage>
</organism>
<protein>
    <submittedName>
        <fullName evidence="2">Uncharacterized protein</fullName>
    </submittedName>
</protein>
<dbReference type="EMBL" id="JAKKPZ010000085">
    <property type="protein sequence ID" value="KAI1703263.1"/>
    <property type="molecule type" value="Genomic_DNA"/>
</dbReference>
<dbReference type="Proteomes" id="UP001201812">
    <property type="component" value="Unassembled WGS sequence"/>
</dbReference>
<evidence type="ECO:0000256" key="1">
    <source>
        <dbReference type="SAM" id="SignalP"/>
    </source>
</evidence>
<evidence type="ECO:0000313" key="2">
    <source>
        <dbReference type="EMBL" id="KAI1703263.1"/>
    </source>
</evidence>